<evidence type="ECO:0000256" key="2">
    <source>
        <dbReference type="ARBA" id="ARBA00022729"/>
    </source>
</evidence>
<dbReference type="InterPro" id="IPR012944">
    <property type="entry name" value="SusD_RagB_dom"/>
</dbReference>
<name>A0A5J4QW86_9ZZZZ</name>
<dbReference type="EMBL" id="SNRY01002505">
    <property type="protein sequence ID" value="KAA6324773.1"/>
    <property type="molecule type" value="Genomic_DNA"/>
</dbReference>
<feature type="domain" description="RagB/SusD" evidence="5">
    <location>
        <begin position="16"/>
        <end position="322"/>
    </location>
</feature>
<comment type="caution">
    <text evidence="6">The sequence shown here is derived from an EMBL/GenBank/DDBJ whole genome shotgun (WGS) entry which is preliminary data.</text>
</comment>
<dbReference type="GO" id="GO:0009279">
    <property type="term" value="C:cell outer membrane"/>
    <property type="evidence" value="ECO:0007669"/>
    <property type="project" value="UniProtKB-SubCell"/>
</dbReference>
<comment type="subcellular location">
    <subcellularLocation>
        <location evidence="1">Cell outer membrane</location>
    </subcellularLocation>
</comment>
<reference evidence="6" key="1">
    <citation type="submission" date="2019-03" db="EMBL/GenBank/DDBJ databases">
        <title>Single cell metagenomics reveals metabolic interactions within the superorganism composed of flagellate Streblomastix strix and complex community of Bacteroidetes bacteria on its surface.</title>
        <authorList>
            <person name="Treitli S.C."/>
            <person name="Kolisko M."/>
            <person name="Husnik F."/>
            <person name="Keeling P."/>
            <person name="Hampl V."/>
        </authorList>
    </citation>
    <scope>NUCLEOTIDE SEQUENCE</scope>
    <source>
        <strain evidence="6">STM</strain>
    </source>
</reference>
<evidence type="ECO:0000259" key="5">
    <source>
        <dbReference type="Pfam" id="PF07980"/>
    </source>
</evidence>
<dbReference type="SUPFAM" id="SSF48452">
    <property type="entry name" value="TPR-like"/>
    <property type="match status" value="1"/>
</dbReference>
<evidence type="ECO:0000256" key="4">
    <source>
        <dbReference type="ARBA" id="ARBA00023237"/>
    </source>
</evidence>
<protein>
    <submittedName>
        <fullName evidence="6">RagB/SusD family nutrient uptake outer membrane protein</fullName>
    </submittedName>
</protein>
<evidence type="ECO:0000256" key="1">
    <source>
        <dbReference type="ARBA" id="ARBA00004442"/>
    </source>
</evidence>
<gene>
    <name evidence="6" type="ORF">EZS27_025936</name>
</gene>
<feature type="non-terminal residue" evidence="6">
    <location>
        <position position="1"/>
    </location>
</feature>
<sequence length="322" mass="37391">LEYYSTCYLNSFTVTTTFSEFGPTLKIAEEFYSRNGLPLDEDAEWTEWIGGNFIQRYDPLVISRNAGSGINKTSSLSDDHKYYIRENETTAKLLCYREPRFYAWIGFDRGIWELNGKNENERYLLARGGETQGANGDGRHNPCGYFAKKLVNLETAQNTSGGLTQVRYTYPMIRLTDLYLLYAEALNESKSAPDNEVYQWIDSVRIRAGIPGVVEAYSTNAVAAKKNKPTTKEGMRDIIKQERLIELSFESQRFYDLIRWKDALRYWNEPVRGWNIVEKTPNLFYSVITYFNSRTFNTKDYLWPLKLSTLQVNPNFKQNPGW</sequence>
<dbReference type="Pfam" id="PF07980">
    <property type="entry name" value="SusD_RagB"/>
    <property type="match status" value="1"/>
</dbReference>
<organism evidence="6">
    <name type="scientific">termite gut metagenome</name>
    <dbReference type="NCBI Taxonomy" id="433724"/>
    <lineage>
        <taxon>unclassified sequences</taxon>
        <taxon>metagenomes</taxon>
        <taxon>organismal metagenomes</taxon>
    </lineage>
</organism>
<dbReference type="Gene3D" id="1.25.40.390">
    <property type="match status" value="1"/>
</dbReference>
<proteinExistence type="predicted"/>
<accession>A0A5J4QW86</accession>
<keyword evidence="4" id="KW-0998">Cell outer membrane</keyword>
<evidence type="ECO:0000313" key="6">
    <source>
        <dbReference type="EMBL" id="KAA6324773.1"/>
    </source>
</evidence>
<keyword evidence="2" id="KW-0732">Signal</keyword>
<evidence type="ECO:0000256" key="3">
    <source>
        <dbReference type="ARBA" id="ARBA00023136"/>
    </source>
</evidence>
<dbReference type="AlphaFoldDB" id="A0A5J4QW86"/>
<keyword evidence="3" id="KW-0472">Membrane</keyword>
<dbReference type="InterPro" id="IPR011990">
    <property type="entry name" value="TPR-like_helical_dom_sf"/>
</dbReference>